<dbReference type="SUPFAM" id="SSF46689">
    <property type="entry name" value="Homeodomain-like"/>
    <property type="match status" value="1"/>
</dbReference>
<protein>
    <submittedName>
        <fullName evidence="5">AraC family transcriptional regulator</fullName>
    </submittedName>
</protein>
<dbReference type="Gene3D" id="1.10.10.60">
    <property type="entry name" value="Homeodomain-like"/>
    <property type="match status" value="1"/>
</dbReference>
<feature type="domain" description="HTH araC/xylS-type" evidence="4">
    <location>
        <begin position="254"/>
        <end position="341"/>
    </location>
</feature>
<evidence type="ECO:0000256" key="3">
    <source>
        <dbReference type="ARBA" id="ARBA00023163"/>
    </source>
</evidence>
<dbReference type="SMART" id="SM00342">
    <property type="entry name" value="HTH_ARAC"/>
    <property type="match status" value="1"/>
</dbReference>
<dbReference type="GO" id="GO:0003700">
    <property type="term" value="F:DNA-binding transcription factor activity"/>
    <property type="evidence" value="ECO:0007669"/>
    <property type="project" value="InterPro"/>
</dbReference>
<dbReference type="PROSITE" id="PS01124">
    <property type="entry name" value="HTH_ARAC_FAMILY_2"/>
    <property type="match status" value="1"/>
</dbReference>
<dbReference type="Pfam" id="PF12625">
    <property type="entry name" value="Arabinose_bd"/>
    <property type="match status" value="1"/>
</dbReference>
<dbReference type="InterPro" id="IPR009057">
    <property type="entry name" value="Homeodomain-like_sf"/>
</dbReference>
<proteinExistence type="predicted"/>
<comment type="caution">
    <text evidence="5">The sequence shown here is derived from an EMBL/GenBank/DDBJ whole genome shotgun (WGS) entry which is preliminary data.</text>
</comment>
<reference evidence="5 6" key="1">
    <citation type="submission" date="2019-04" db="EMBL/GenBank/DDBJ databases">
        <title>Natronospirillum operosus gen. nov., sp. nov., a haloalkaliphilic satellite isolated from decaying biomass of laboratory culture of cyanobacterium Geitlerinema sp. and proposal of Natronospirillaceae fam. nov. and Saccharospirillaceae fam. nov.</title>
        <authorList>
            <person name="Kevbrin V."/>
            <person name="Boltyanskaya Y."/>
            <person name="Koziaeva V."/>
            <person name="Grouzdev D.S."/>
            <person name="Park M."/>
            <person name="Cho J."/>
        </authorList>
    </citation>
    <scope>NUCLEOTIDE SEQUENCE [LARGE SCALE GENOMIC DNA]</scope>
    <source>
        <strain evidence="5 6">G-116</strain>
    </source>
</reference>
<keyword evidence="6" id="KW-1185">Reference proteome</keyword>
<dbReference type="RefSeq" id="WP_135482405.1">
    <property type="nucleotide sequence ID" value="NZ_SRMF01000002.1"/>
</dbReference>
<keyword evidence="3" id="KW-0804">Transcription</keyword>
<dbReference type="OrthoDB" id="5582699at2"/>
<dbReference type="Pfam" id="PF12833">
    <property type="entry name" value="HTH_18"/>
    <property type="match status" value="1"/>
</dbReference>
<dbReference type="Proteomes" id="UP000297475">
    <property type="component" value="Unassembled WGS sequence"/>
</dbReference>
<keyword evidence="1" id="KW-0805">Transcription regulation</keyword>
<gene>
    <name evidence="5" type="ORF">E4656_06715</name>
</gene>
<dbReference type="InterPro" id="IPR018060">
    <property type="entry name" value="HTH_AraC"/>
</dbReference>
<evidence type="ECO:0000313" key="6">
    <source>
        <dbReference type="Proteomes" id="UP000297475"/>
    </source>
</evidence>
<dbReference type="PANTHER" id="PTHR47894:SF1">
    <property type="entry name" value="HTH-TYPE TRANSCRIPTIONAL REGULATOR VQSM"/>
    <property type="match status" value="1"/>
</dbReference>
<dbReference type="PANTHER" id="PTHR47894">
    <property type="entry name" value="HTH-TYPE TRANSCRIPTIONAL REGULATOR GADX"/>
    <property type="match status" value="1"/>
</dbReference>
<evidence type="ECO:0000259" key="4">
    <source>
        <dbReference type="PROSITE" id="PS01124"/>
    </source>
</evidence>
<dbReference type="InterPro" id="IPR018062">
    <property type="entry name" value="HTH_AraC-typ_CS"/>
</dbReference>
<accession>A0A4Z0W8E7</accession>
<sequence>MEALPEHQSSPIEDTYSRSALQILSAYWQERDDRASAGRVQRGYRMESDLLQRRPDEIWKLALELSNDDHLGLHASAALVHHTKGCFFTTLAANSTTVGEALKNFCHYHELRSAAPHPRLEYRDNRAVMTIVGLDEAADEAIVRHMVECLFSAIVTTLGAVSRQPIYPTAVRFTWPAPADTALHQRVFKAPLYFGAHSTALEFALDTLDATIPYADEFLLSTLTQYADSQLNAMQASDNTWSKRVRSAAGHAGLSTDLNIDSVAKSLCVSPRTLQLRLKVEGTSYQAIIREMRISIGKEYLANSSMPLAEVALLLGYSEQSAFNHAFRQWTGMTPRQFRNSARDAGKTATL</sequence>
<name>A0A4Z0W8E7_9GAMM</name>
<dbReference type="PRINTS" id="PR00032">
    <property type="entry name" value="HTHARAC"/>
</dbReference>
<dbReference type="GO" id="GO:0000976">
    <property type="term" value="F:transcription cis-regulatory region binding"/>
    <property type="evidence" value="ECO:0007669"/>
    <property type="project" value="TreeGrafter"/>
</dbReference>
<dbReference type="InterPro" id="IPR020449">
    <property type="entry name" value="Tscrpt_reg_AraC-type_HTH"/>
</dbReference>
<dbReference type="EMBL" id="SRMF01000002">
    <property type="protein sequence ID" value="TGG93877.1"/>
    <property type="molecule type" value="Genomic_DNA"/>
</dbReference>
<keyword evidence="2" id="KW-0238">DNA-binding</keyword>
<dbReference type="GO" id="GO:0005829">
    <property type="term" value="C:cytosol"/>
    <property type="evidence" value="ECO:0007669"/>
    <property type="project" value="TreeGrafter"/>
</dbReference>
<evidence type="ECO:0000256" key="2">
    <source>
        <dbReference type="ARBA" id="ARBA00023125"/>
    </source>
</evidence>
<dbReference type="AlphaFoldDB" id="A0A4Z0W8E7"/>
<dbReference type="InterPro" id="IPR032687">
    <property type="entry name" value="AraC-type_N"/>
</dbReference>
<organism evidence="5 6">
    <name type="scientific">Natronospirillum operosum</name>
    <dbReference type="NCBI Taxonomy" id="2759953"/>
    <lineage>
        <taxon>Bacteria</taxon>
        <taxon>Pseudomonadati</taxon>
        <taxon>Pseudomonadota</taxon>
        <taxon>Gammaproteobacteria</taxon>
        <taxon>Oceanospirillales</taxon>
        <taxon>Natronospirillaceae</taxon>
        <taxon>Natronospirillum</taxon>
    </lineage>
</organism>
<dbReference type="PROSITE" id="PS00041">
    <property type="entry name" value="HTH_ARAC_FAMILY_1"/>
    <property type="match status" value="1"/>
</dbReference>
<evidence type="ECO:0000313" key="5">
    <source>
        <dbReference type="EMBL" id="TGG93877.1"/>
    </source>
</evidence>
<evidence type="ECO:0000256" key="1">
    <source>
        <dbReference type="ARBA" id="ARBA00023015"/>
    </source>
</evidence>